<keyword evidence="6 13" id="KW-0812">Transmembrane</keyword>
<evidence type="ECO:0000256" key="1">
    <source>
        <dbReference type="ARBA" id="ARBA00004195"/>
    </source>
</evidence>
<feature type="transmembrane region" description="Helical" evidence="15">
    <location>
        <begin position="167"/>
        <end position="190"/>
    </location>
</feature>
<dbReference type="OrthoDB" id="196264at2759"/>
<keyword evidence="8 15" id="KW-1133">Transmembrane helix</keyword>
<feature type="transmembrane region" description="Helical" evidence="15">
    <location>
        <begin position="268"/>
        <end position="293"/>
    </location>
</feature>
<evidence type="ECO:0000256" key="10">
    <source>
        <dbReference type="ARBA" id="ARBA00023065"/>
    </source>
</evidence>
<comment type="caution">
    <text evidence="17">The sequence shown here is derived from an EMBL/GenBank/DDBJ whole genome shotgun (WGS) entry which is preliminary data.</text>
</comment>
<evidence type="ECO:0000256" key="2">
    <source>
        <dbReference type="ARBA" id="ARBA00004651"/>
    </source>
</evidence>
<feature type="region of interest" description="Disordered" evidence="14">
    <location>
        <begin position="507"/>
        <end position="530"/>
    </location>
</feature>
<evidence type="ECO:0000256" key="6">
    <source>
        <dbReference type="ARBA" id="ARBA00022692"/>
    </source>
</evidence>
<feature type="transmembrane region" description="Helical" evidence="15">
    <location>
        <begin position="138"/>
        <end position="155"/>
    </location>
</feature>
<evidence type="ECO:0000256" key="11">
    <source>
        <dbReference type="ARBA" id="ARBA00023136"/>
    </source>
</evidence>
<dbReference type="NCBIfam" id="TIGR00840">
    <property type="entry name" value="b_cpa1"/>
    <property type="match status" value="1"/>
</dbReference>
<protein>
    <recommendedName>
        <fullName evidence="13">Sodium/hydrogen exchanger</fullName>
    </recommendedName>
</protein>
<feature type="transmembrane region" description="Helical" evidence="15">
    <location>
        <begin position="393"/>
        <end position="416"/>
    </location>
</feature>
<evidence type="ECO:0000256" key="14">
    <source>
        <dbReference type="SAM" id="MobiDB-lite"/>
    </source>
</evidence>
<dbReference type="InterPro" id="IPR004709">
    <property type="entry name" value="NaH_exchanger"/>
</dbReference>
<feature type="transmembrane region" description="Helical" evidence="15">
    <location>
        <begin position="327"/>
        <end position="347"/>
    </location>
</feature>
<evidence type="ECO:0000313" key="17">
    <source>
        <dbReference type="EMBL" id="OWF52324.1"/>
    </source>
</evidence>
<evidence type="ECO:0000256" key="8">
    <source>
        <dbReference type="ARBA" id="ARBA00022989"/>
    </source>
</evidence>
<proteinExistence type="inferred from homology"/>
<dbReference type="Gene3D" id="6.10.140.1330">
    <property type="match status" value="1"/>
</dbReference>
<feature type="domain" description="Cation/H+ exchanger transmembrane" evidence="16">
    <location>
        <begin position="31"/>
        <end position="483"/>
    </location>
</feature>
<sequence length="651" mass="72509">MSVASEEEEQVLTVHKTDSATILILLGILLLTILTIWLFKHRRLRFVHESGLSMIYGMIVGMVIRYGSSASTETPEVELTNNETFYAFQPPSSVILNLKTEENSTDKLHSLKYNLWGMVNENEQMAPIVRAVTFDPEFFFNIMLPFIIFEAGYSMKRRHFFRNFGAIIAYAFVGTTISCCVVGGIMYGLTRLMDITFTLNDCFFFGAIISATDPVTVLAIFSDLRVDVDLFALIFGESVLNDAVAIVLSESVETYGQYASTGFSVNALFKSLGSFVGIFAGAFAIGSFIGCLTAVITKYTKIRDFPLLETALFFLMSYSTFQAAEAAGLTGIVAVLFCGITQAHYTFNNLSVESKQRTKQLFELTNFLAENFVFLYVGVSIFTFHAQKWHAGFIFSTFLAIFVARFCNVYPLSLLLNLGRRKKIKSSFMNMMMFSGLRGAIAFALSIRNTSSEARRLMVSSTMMVVLVTVVICGGFTTPMLQWLQIRVGVEEDQEVTDGSSIRTEEYLDESSMPELPESPLLEGGSTVEISQGKKPRDAKAWLVAQWHSFDVRFMKPFLTHCRPTLMDTSPACCMPLARILTTVEQLQGSDPTKDADSDIDMIIDHRELSIGEDTVSTVSQSQPYNSTEPVSQVDVWVHSQVSLDDPPLTP</sequence>
<accession>A0A210QUB8</accession>
<gene>
    <name evidence="17" type="ORF">KP79_PYT00608</name>
</gene>
<evidence type="ECO:0000256" key="5">
    <source>
        <dbReference type="ARBA" id="ARBA00022475"/>
    </source>
</evidence>
<dbReference type="GO" id="GO:0015386">
    <property type="term" value="F:potassium:proton antiporter activity"/>
    <property type="evidence" value="ECO:0007669"/>
    <property type="project" value="TreeGrafter"/>
</dbReference>
<dbReference type="GO" id="GO:0005886">
    <property type="term" value="C:plasma membrane"/>
    <property type="evidence" value="ECO:0007669"/>
    <property type="project" value="UniProtKB-SubCell"/>
</dbReference>
<dbReference type="InterPro" id="IPR006153">
    <property type="entry name" value="Cation/H_exchanger_TM"/>
</dbReference>
<keyword evidence="7" id="KW-0967">Endosome</keyword>
<dbReference type="STRING" id="6573.A0A210QUB8"/>
<evidence type="ECO:0000259" key="16">
    <source>
        <dbReference type="Pfam" id="PF00999"/>
    </source>
</evidence>
<dbReference type="PRINTS" id="PR01088">
    <property type="entry name" value="NAHEXCHNGR6"/>
</dbReference>
<evidence type="ECO:0000256" key="9">
    <source>
        <dbReference type="ARBA" id="ARBA00023053"/>
    </source>
</evidence>
<feature type="transmembrane region" description="Helical" evidence="15">
    <location>
        <begin position="202"/>
        <end position="221"/>
    </location>
</feature>
<evidence type="ECO:0000256" key="3">
    <source>
        <dbReference type="ARBA" id="ARBA00007367"/>
    </source>
</evidence>
<dbReference type="EMBL" id="NEDP02001829">
    <property type="protein sequence ID" value="OWF52324.1"/>
    <property type="molecule type" value="Genomic_DNA"/>
</dbReference>
<evidence type="ECO:0000256" key="13">
    <source>
        <dbReference type="RuleBase" id="RU003722"/>
    </source>
</evidence>
<dbReference type="Proteomes" id="UP000242188">
    <property type="component" value="Unassembled WGS sequence"/>
</dbReference>
<keyword evidence="12 13" id="KW-0739">Sodium transport</keyword>
<keyword evidence="11 15" id="KW-0472">Membrane</keyword>
<feature type="transmembrane region" description="Helical" evidence="15">
    <location>
        <begin position="20"/>
        <end position="39"/>
    </location>
</feature>
<dbReference type="InterPro" id="IPR002090">
    <property type="entry name" value="NHE-6/7/9"/>
</dbReference>
<keyword evidence="5" id="KW-1003">Cell membrane</keyword>
<dbReference type="GO" id="GO:0055038">
    <property type="term" value="C:recycling endosome membrane"/>
    <property type="evidence" value="ECO:0007669"/>
    <property type="project" value="UniProtKB-SubCell"/>
</dbReference>
<dbReference type="GO" id="GO:0051453">
    <property type="term" value="P:regulation of intracellular pH"/>
    <property type="evidence" value="ECO:0007669"/>
    <property type="project" value="TreeGrafter"/>
</dbReference>
<evidence type="ECO:0000313" key="18">
    <source>
        <dbReference type="Proteomes" id="UP000242188"/>
    </source>
</evidence>
<feature type="transmembrane region" description="Helical" evidence="15">
    <location>
        <begin position="51"/>
        <end position="68"/>
    </location>
</feature>
<keyword evidence="10 13" id="KW-0406">Ion transport</keyword>
<keyword evidence="4 13" id="KW-0813">Transport</keyword>
<feature type="transmembrane region" description="Helical" evidence="15">
    <location>
        <begin position="368"/>
        <end position="387"/>
    </location>
</feature>
<dbReference type="PANTHER" id="PTHR10110:SF187">
    <property type="entry name" value="SODIUM_HYDROGEN EXCHANGER"/>
    <property type="match status" value="1"/>
</dbReference>
<dbReference type="GO" id="GO:0015385">
    <property type="term" value="F:sodium:proton antiporter activity"/>
    <property type="evidence" value="ECO:0007669"/>
    <property type="project" value="InterPro"/>
</dbReference>
<comment type="similarity">
    <text evidence="3 13">Belongs to the monovalent cation:proton antiporter 1 (CPA1) transporter (TC 2.A.36) family.</text>
</comment>
<keyword evidence="13" id="KW-0050">Antiport</keyword>
<evidence type="ECO:0000256" key="4">
    <source>
        <dbReference type="ARBA" id="ARBA00022448"/>
    </source>
</evidence>
<comment type="subcellular location">
    <subcellularLocation>
        <location evidence="2">Cell membrane</location>
        <topology evidence="2">Multi-pass membrane protein</topology>
    </subcellularLocation>
    <subcellularLocation>
        <location evidence="1">Recycling endosome membrane</location>
        <topology evidence="1">Multi-pass membrane protein</topology>
    </subcellularLocation>
</comment>
<evidence type="ECO:0000256" key="15">
    <source>
        <dbReference type="SAM" id="Phobius"/>
    </source>
</evidence>
<dbReference type="PRINTS" id="PR01084">
    <property type="entry name" value="NAHEXCHNGR"/>
</dbReference>
<organism evidence="17 18">
    <name type="scientific">Mizuhopecten yessoensis</name>
    <name type="common">Japanese scallop</name>
    <name type="synonym">Patinopecten yessoensis</name>
    <dbReference type="NCBI Taxonomy" id="6573"/>
    <lineage>
        <taxon>Eukaryota</taxon>
        <taxon>Metazoa</taxon>
        <taxon>Spiralia</taxon>
        <taxon>Lophotrochozoa</taxon>
        <taxon>Mollusca</taxon>
        <taxon>Bivalvia</taxon>
        <taxon>Autobranchia</taxon>
        <taxon>Pteriomorphia</taxon>
        <taxon>Pectinida</taxon>
        <taxon>Pectinoidea</taxon>
        <taxon>Pectinidae</taxon>
        <taxon>Mizuhopecten</taxon>
    </lineage>
</organism>
<dbReference type="AlphaFoldDB" id="A0A210QUB8"/>
<evidence type="ECO:0000256" key="7">
    <source>
        <dbReference type="ARBA" id="ARBA00022753"/>
    </source>
</evidence>
<dbReference type="InterPro" id="IPR018422">
    <property type="entry name" value="Cation/H_exchanger_CPA1"/>
</dbReference>
<feature type="transmembrane region" description="Helical" evidence="15">
    <location>
        <begin position="457"/>
        <end position="477"/>
    </location>
</feature>
<dbReference type="Pfam" id="PF00999">
    <property type="entry name" value="Na_H_Exchanger"/>
    <property type="match status" value="1"/>
</dbReference>
<reference evidence="17 18" key="1">
    <citation type="journal article" date="2017" name="Nat. Ecol. Evol.">
        <title>Scallop genome provides insights into evolution of bilaterian karyotype and development.</title>
        <authorList>
            <person name="Wang S."/>
            <person name="Zhang J."/>
            <person name="Jiao W."/>
            <person name="Li J."/>
            <person name="Xun X."/>
            <person name="Sun Y."/>
            <person name="Guo X."/>
            <person name="Huan P."/>
            <person name="Dong B."/>
            <person name="Zhang L."/>
            <person name="Hu X."/>
            <person name="Sun X."/>
            <person name="Wang J."/>
            <person name="Zhao C."/>
            <person name="Wang Y."/>
            <person name="Wang D."/>
            <person name="Huang X."/>
            <person name="Wang R."/>
            <person name="Lv J."/>
            <person name="Li Y."/>
            <person name="Zhang Z."/>
            <person name="Liu B."/>
            <person name="Lu W."/>
            <person name="Hui Y."/>
            <person name="Liang J."/>
            <person name="Zhou Z."/>
            <person name="Hou R."/>
            <person name="Li X."/>
            <person name="Liu Y."/>
            <person name="Li H."/>
            <person name="Ning X."/>
            <person name="Lin Y."/>
            <person name="Zhao L."/>
            <person name="Xing Q."/>
            <person name="Dou J."/>
            <person name="Li Y."/>
            <person name="Mao J."/>
            <person name="Guo H."/>
            <person name="Dou H."/>
            <person name="Li T."/>
            <person name="Mu C."/>
            <person name="Jiang W."/>
            <person name="Fu Q."/>
            <person name="Fu X."/>
            <person name="Miao Y."/>
            <person name="Liu J."/>
            <person name="Yu Q."/>
            <person name="Li R."/>
            <person name="Liao H."/>
            <person name="Li X."/>
            <person name="Kong Y."/>
            <person name="Jiang Z."/>
            <person name="Chourrout D."/>
            <person name="Li R."/>
            <person name="Bao Z."/>
        </authorList>
    </citation>
    <scope>NUCLEOTIDE SEQUENCE [LARGE SCALE GENOMIC DNA]</scope>
    <source>
        <strain evidence="17 18">PY_sf001</strain>
    </source>
</reference>
<evidence type="ECO:0000256" key="12">
    <source>
        <dbReference type="ARBA" id="ARBA00023201"/>
    </source>
</evidence>
<name>A0A210QUB8_MIZYE</name>
<keyword evidence="9" id="KW-0915">Sodium</keyword>
<dbReference type="PANTHER" id="PTHR10110">
    <property type="entry name" value="SODIUM/HYDROGEN EXCHANGER"/>
    <property type="match status" value="1"/>
</dbReference>
<dbReference type="GO" id="GO:0098719">
    <property type="term" value="P:sodium ion import across plasma membrane"/>
    <property type="evidence" value="ECO:0007669"/>
    <property type="project" value="TreeGrafter"/>
</dbReference>
<keyword evidence="18" id="KW-1185">Reference proteome</keyword>